<evidence type="ECO:0000256" key="1">
    <source>
        <dbReference type="SAM" id="Phobius"/>
    </source>
</evidence>
<proteinExistence type="predicted"/>
<evidence type="ECO:0000313" key="2">
    <source>
        <dbReference type="EMBL" id="TEB31110.1"/>
    </source>
</evidence>
<name>A0A4Y7TAF2_COPMI</name>
<evidence type="ECO:0000313" key="3">
    <source>
        <dbReference type="Proteomes" id="UP000298030"/>
    </source>
</evidence>
<dbReference type="EMBL" id="QPFP01000020">
    <property type="protein sequence ID" value="TEB31110.1"/>
    <property type="molecule type" value="Genomic_DNA"/>
</dbReference>
<sequence>MSVRTSTEVDTCQNKRSTLAAYLEEGDYVHEFSHTKESEQDRTYLVIDNRPARKREPVARRVALGNALRRRCFGGGISLGLEGCVGAGSWWRNGIDTSGKVRPFVRLYFCPPGGNDPWWRFNECSEKGMLALRGSVDALSDSTCGLLLHGSEMGHEDGRFDELLRRVWALIIPTLSAMGWGGCAGVYVSWRCSKESWR</sequence>
<protein>
    <submittedName>
        <fullName evidence="2">Uncharacterized protein</fullName>
    </submittedName>
</protein>
<keyword evidence="1" id="KW-0812">Transmembrane</keyword>
<feature type="transmembrane region" description="Helical" evidence="1">
    <location>
        <begin position="167"/>
        <end position="190"/>
    </location>
</feature>
<reference evidence="2 3" key="1">
    <citation type="journal article" date="2019" name="Nat. Ecol. Evol.">
        <title>Megaphylogeny resolves global patterns of mushroom evolution.</title>
        <authorList>
            <person name="Varga T."/>
            <person name="Krizsan K."/>
            <person name="Foldi C."/>
            <person name="Dima B."/>
            <person name="Sanchez-Garcia M."/>
            <person name="Sanchez-Ramirez S."/>
            <person name="Szollosi G.J."/>
            <person name="Szarkandi J.G."/>
            <person name="Papp V."/>
            <person name="Albert L."/>
            <person name="Andreopoulos W."/>
            <person name="Angelini C."/>
            <person name="Antonin V."/>
            <person name="Barry K.W."/>
            <person name="Bougher N.L."/>
            <person name="Buchanan P."/>
            <person name="Buyck B."/>
            <person name="Bense V."/>
            <person name="Catcheside P."/>
            <person name="Chovatia M."/>
            <person name="Cooper J."/>
            <person name="Damon W."/>
            <person name="Desjardin D."/>
            <person name="Finy P."/>
            <person name="Geml J."/>
            <person name="Haridas S."/>
            <person name="Hughes K."/>
            <person name="Justo A."/>
            <person name="Karasinski D."/>
            <person name="Kautmanova I."/>
            <person name="Kiss B."/>
            <person name="Kocsube S."/>
            <person name="Kotiranta H."/>
            <person name="LaButti K.M."/>
            <person name="Lechner B.E."/>
            <person name="Liimatainen K."/>
            <person name="Lipzen A."/>
            <person name="Lukacs Z."/>
            <person name="Mihaltcheva S."/>
            <person name="Morgado L.N."/>
            <person name="Niskanen T."/>
            <person name="Noordeloos M.E."/>
            <person name="Ohm R.A."/>
            <person name="Ortiz-Santana B."/>
            <person name="Ovrebo C."/>
            <person name="Racz N."/>
            <person name="Riley R."/>
            <person name="Savchenko A."/>
            <person name="Shiryaev A."/>
            <person name="Soop K."/>
            <person name="Spirin V."/>
            <person name="Szebenyi C."/>
            <person name="Tomsovsky M."/>
            <person name="Tulloss R.E."/>
            <person name="Uehling J."/>
            <person name="Grigoriev I.V."/>
            <person name="Vagvolgyi C."/>
            <person name="Papp T."/>
            <person name="Martin F.M."/>
            <person name="Miettinen O."/>
            <person name="Hibbett D.S."/>
            <person name="Nagy L.G."/>
        </authorList>
    </citation>
    <scope>NUCLEOTIDE SEQUENCE [LARGE SCALE GENOMIC DNA]</scope>
    <source>
        <strain evidence="2 3">FP101781</strain>
    </source>
</reference>
<accession>A0A4Y7TAF2</accession>
<gene>
    <name evidence="2" type="ORF">FA13DRAFT_1709952</name>
</gene>
<dbReference type="Proteomes" id="UP000298030">
    <property type="component" value="Unassembled WGS sequence"/>
</dbReference>
<dbReference type="AlphaFoldDB" id="A0A4Y7TAF2"/>
<comment type="caution">
    <text evidence="2">The sequence shown here is derived from an EMBL/GenBank/DDBJ whole genome shotgun (WGS) entry which is preliminary data.</text>
</comment>
<organism evidence="2 3">
    <name type="scientific">Coprinellus micaceus</name>
    <name type="common">Glistening ink-cap mushroom</name>
    <name type="synonym">Coprinus micaceus</name>
    <dbReference type="NCBI Taxonomy" id="71717"/>
    <lineage>
        <taxon>Eukaryota</taxon>
        <taxon>Fungi</taxon>
        <taxon>Dikarya</taxon>
        <taxon>Basidiomycota</taxon>
        <taxon>Agaricomycotina</taxon>
        <taxon>Agaricomycetes</taxon>
        <taxon>Agaricomycetidae</taxon>
        <taxon>Agaricales</taxon>
        <taxon>Agaricineae</taxon>
        <taxon>Psathyrellaceae</taxon>
        <taxon>Coprinellus</taxon>
    </lineage>
</organism>
<keyword evidence="3" id="KW-1185">Reference proteome</keyword>
<keyword evidence="1" id="KW-1133">Transmembrane helix</keyword>
<keyword evidence="1" id="KW-0472">Membrane</keyword>